<protein>
    <submittedName>
        <fullName evidence="7">Uncharacterized protein</fullName>
    </submittedName>
</protein>
<dbReference type="GO" id="GO:0016020">
    <property type="term" value="C:membrane"/>
    <property type="evidence" value="ECO:0007669"/>
    <property type="project" value="UniProtKB-SubCell"/>
</dbReference>
<proteinExistence type="inferred from homology"/>
<name>A0A8S9HN45_BRACR</name>
<comment type="caution">
    <text evidence="7">The sequence shown here is derived from an EMBL/GenBank/DDBJ whole genome shotgun (WGS) entry which is preliminary data.</text>
</comment>
<evidence type="ECO:0000256" key="6">
    <source>
        <dbReference type="SAM" id="Phobius"/>
    </source>
</evidence>
<keyword evidence="4 6" id="KW-0472">Membrane</keyword>
<sequence>MCHVFCASSDNVQQSVPGYIAAQPLGSTLAAKALRLMFHLNNNVCSLKGDVYVGTHPSGSNTATFVVEFIATFNLLFVISAVAIIRRRCYWCNRSTQHLVQRVPGYIAAQPLGSTLAAKALRLMFHLNNNVCSLKGDVYVGTHPSGSNTATFVVEFIATFNLLFVISAVAIIRRRCYWCNRSTQHLVQRVLISKPISGASMNPARSLAPAYIWGCYKDLWLYIVSPVIRALTGAWTYNILRSTNKSYGEIIRPNCNKVSSNDHQEASQDDSDSCVLRVVDPNNRKYFILSSPTDINETCNVTCKLA</sequence>
<evidence type="ECO:0000256" key="5">
    <source>
        <dbReference type="RuleBase" id="RU000477"/>
    </source>
</evidence>
<dbReference type="InterPro" id="IPR034294">
    <property type="entry name" value="Aquaporin_transptr"/>
</dbReference>
<dbReference type="Gene3D" id="1.20.1080.10">
    <property type="entry name" value="Glycerol uptake facilitator protein"/>
    <property type="match status" value="2"/>
</dbReference>
<comment type="similarity">
    <text evidence="5">Belongs to the MIP/aquaporin (TC 1.A.8) family.</text>
</comment>
<keyword evidence="3 6" id="KW-1133">Transmembrane helix</keyword>
<comment type="subcellular location">
    <subcellularLocation>
        <location evidence="1">Membrane</location>
        <topology evidence="1">Multi-pass membrane protein</topology>
    </subcellularLocation>
</comment>
<evidence type="ECO:0000256" key="1">
    <source>
        <dbReference type="ARBA" id="ARBA00004141"/>
    </source>
</evidence>
<dbReference type="EMBL" id="QGKW02001940">
    <property type="protein sequence ID" value="KAF2558357.1"/>
    <property type="molecule type" value="Genomic_DNA"/>
</dbReference>
<dbReference type="PRINTS" id="PR00783">
    <property type="entry name" value="MINTRINSICP"/>
</dbReference>
<dbReference type="PANTHER" id="PTHR45724">
    <property type="entry name" value="AQUAPORIN NIP2-1"/>
    <property type="match status" value="1"/>
</dbReference>
<dbReference type="InterPro" id="IPR023271">
    <property type="entry name" value="Aquaporin-like"/>
</dbReference>
<dbReference type="GO" id="GO:0015267">
    <property type="term" value="F:channel activity"/>
    <property type="evidence" value="ECO:0007669"/>
    <property type="project" value="InterPro"/>
</dbReference>
<evidence type="ECO:0000256" key="4">
    <source>
        <dbReference type="ARBA" id="ARBA00023136"/>
    </source>
</evidence>
<reference evidence="7" key="1">
    <citation type="submission" date="2019-12" db="EMBL/GenBank/DDBJ databases">
        <title>Genome sequencing and annotation of Brassica cretica.</title>
        <authorList>
            <person name="Studholme D.J."/>
            <person name="Sarris P.F."/>
        </authorList>
    </citation>
    <scope>NUCLEOTIDE SEQUENCE</scope>
    <source>
        <strain evidence="7">PFS-001/15</strain>
        <tissue evidence="7">Leaf</tissue>
    </source>
</reference>
<keyword evidence="5" id="KW-0813">Transport</keyword>
<evidence type="ECO:0000256" key="3">
    <source>
        <dbReference type="ARBA" id="ARBA00022989"/>
    </source>
</evidence>
<accession>A0A8S9HN45</accession>
<feature type="transmembrane region" description="Helical" evidence="6">
    <location>
        <begin position="152"/>
        <end position="172"/>
    </location>
</feature>
<dbReference type="Proteomes" id="UP000712281">
    <property type="component" value="Unassembled WGS sequence"/>
</dbReference>
<evidence type="ECO:0000256" key="2">
    <source>
        <dbReference type="ARBA" id="ARBA00022692"/>
    </source>
</evidence>
<dbReference type="Pfam" id="PF00230">
    <property type="entry name" value="MIP"/>
    <property type="match status" value="2"/>
</dbReference>
<keyword evidence="2 5" id="KW-0812">Transmembrane</keyword>
<dbReference type="SUPFAM" id="SSF81338">
    <property type="entry name" value="Aquaporin-like"/>
    <property type="match status" value="2"/>
</dbReference>
<evidence type="ECO:0000313" key="7">
    <source>
        <dbReference type="EMBL" id="KAF2558357.1"/>
    </source>
</evidence>
<dbReference type="AlphaFoldDB" id="A0A8S9HN45"/>
<gene>
    <name evidence="7" type="ORF">F2Q68_00016643</name>
</gene>
<feature type="transmembrane region" description="Helical" evidence="6">
    <location>
        <begin position="65"/>
        <end position="85"/>
    </location>
</feature>
<organism evidence="7 8">
    <name type="scientific">Brassica cretica</name>
    <name type="common">Mustard</name>
    <dbReference type="NCBI Taxonomy" id="69181"/>
    <lineage>
        <taxon>Eukaryota</taxon>
        <taxon>Viridiplantae</taxon>
        <taxon>Streptophyta</taxon>
        <taxon>Embryophyta</taxon>
        <taxon>Tracheophyta</taxon>
        <taxon>Spermatophyta</taxon>
        <taxon>Magnoliopsida</taxon>
        <taxon>eudicotyledons</taxon>
        <taxon>Gunneridae</taxon>
        <taxon>Pentapetalae</taxon>
        <taxon>rosids</taxon>
        <taxon>malvids</taxon>
        <taxon>Brassicales</taxon>
        <taxon>Brassicaceae</taxon>
        <taxon>Brassiceae</taxon>
        <taxon>Brassica</taxon>
    </lineage>
</organism>
<dbReference type="PANTHER" id="PTHR45724:SF49">
    <property type="entry name" value="GENOME ASSEMBLY, CHROMOSOME: A05"/>
    <property type="match status" value="1"/>
</dbReference>
<dbReference type="InterPro" id="IPR000425">
    <property type="entry name" value="MIP"/>
</dbReference>
<evidence type="ECO:0000313" key="8">
    <source>
        <dbReference type="Proteomes" id="UP000712281"/>
    </source>
</evidence>
<feature type="transmembrane region" description="Helical" evidence="6">
    <location>
        <begin position="106"/>
        <end position="125"/>
    </location>
</feature>